<evidence type="ECO:0000313" key="8">
    <source>
        <dbReference type="Proteomes" id="UP001152759"/>
    </source>
</evidence>
<feature type="domain" description="Glycosyl hydrolase family 13 catalytic" evidence="6">
    <location>
        <begin position="52"/>
        <end position="443"/>
    </location>
</feature>
<evidence type="ECO:0000256" key="2">
    <source>
        <dbReference type="ARBA" id="ARBA00008061"/>
    </source>
</evidence>
<dbReference type="EC" id="3.2.1.20" evidence="3"/>
<keyword evidence="4" id="KW-0325">Glycoprotein</keyword>
<name>A0A9P0AJ90_BEMTA</name>
<sequence>MCQSHEITMYKLALVFLVICTVGGFSDASVLKYKLNLKHKPLDWWQRSVFYQIYPRSFKDSDGDGVGDLRGIADKVWYLKELGITAIWFNPIFESPGLDLGYDIQNYTKIDPLFGTNEDLEYLKNALHKAGIHLFLDFVPNHTSDQHEWFLKSVKRIDPYTDYYVWKDPKIVNGERKPPTNWISEFGGSQWKWHEERQQYYLHQFHWKQPDLNYNFEELVQEVLNVVDYWLERGVDGMRLDAVDFLFEDPDWRDQELLAPDLDPNNYWNWNRSMTMDQPDTFRMMTRFRQIFDHHSKKSGETKVMMTEAYTSLDKTMDYYQFEGKPGSHIPFNFFFITHVDGRSPAKDYQKAIQGWMEGMPEGHWPNWVMGNHDNHRIAARYGTDLVDGINMIGLLLPGTGNTYYGDEIGMDDAKIRFDEGVDPQACQFDQDWYNRVSRDPERTPMQWDTSLNAGFSTSMTTWLPVNSNFWRLNLKDQMQGSTNSHFKVYKRLLDARKTDTMLYGDLETYVLSKWIFAFVRRLEGSDTYVVVVNLGSDSKPIDLLAFMSDLPNVLTVHTSSVNSQYVPNEKLSANEFFMRPKSSLLLTTAKEVAPPTYKDSVNGCIKMQTVSFELLLAILFSKFFF</sequence>
<dbReference type="SMART" id="SM00642">
    <property type="entry name" value="Aamy"/>
    <property type="match status" value="1"/>
</dbReference>
<organism evidence="7 8">
    <name type="scientific">Bemisia tabaci</name>
    <name type="common">Sweetpotato whitefly</name>
    <name type="synonym">Aleurodes tabaci</name>
    <dbReference type="NCBI Taxonomy" id="7038"/>
    <lineage>
        <taxon>Eukaryota</taxon>
        <taxon>Metazoa</taxon>
        <taxon>Ecdysozoa</taxon>
        <taxon>Arthropoda</taxon>
        <taxon>Hexapoda</taxon>
        <taxon>Insecta</taxon>
        <taxon>Pterygota</taxon>
        <taxon>Neoptera</taxon>
        <taxon>Paraneoptera</taxon>
        <taxon>Hemiptera</taxon>
        <taxon>Sternorrhyncha</taxon>
        <taxon>Aleyrodoidea</taxon>
        <taxon>Aleyrodidae</taxon>
        <taxon>Aleyrodinae</taxon>
        <taxon>Bemisia</taxon>
    </lineage>
</organism>
<gene>
    <name evidence="7" type="ORF">BEMITA_LOCUS11413</name>
</gene>
<dbReference type="Gene3D" id="2.60.40.1180">
    <property type="entry name" value="Golgi alpha-mannosidase II"/>
    <property type="match status" value="1"/>
</dbReference>
<dbReference type="SUPFAM" id="SSF51445">
    <property type="entry name" value="(Trans)glycosidases"/>
    <property type="match status" value="1"/>
</dbReference>
<evidence type="ECO:0000256" key="3">
    <source>
        <dbReference type="ARBA" id="ARBA00012741"/>
    </source>
</evidence>
<dbReference type="Gene3D" id="3.20.20.80">
    <property type="entry name" value="Glycosidases"/>
    <property type="match status" value="1"/>
</dbReference>
<evidence type="ECO:0000256" key="5">
    <source>
        <dbReference type="ARBA" id="ARBA00023295"/>
    </source>
</evidence>
<dbReference type="PANTHER" id="PTHR10357">
    <property type="entry name" value="ALPHA-AMYLASE FAMILY MEMBER"/>
    <property type="match status" value="1"/>
</dbReference>
<dbReference type="InterPro" id="IPR006047">
    <property type="entry name" value="GH13_cat_dom"/>
</dbReference>
<dbReference type="Gene3D" id="3.90.400.10">
    <property type="entry name" value="Oligo-1,6-glucosidase, Domain 2"/>
    <property type="match status" value="1"/>
</dbReference>
<dbReference type="FunFam" id="3.90.400.10:FF:000001">
    <property type="entry name" value="Maltase A3, isoform A"/>
    <property type="match status" value="1"/>
</dbReference>
<comment type="similarity">
    <text evidence="2">Belongs to the glycosyl hydrolase 13 family.</text>
</comment>
<dbReference type="PANTHER" id="PTHR10357:SF179">
    <property type="entry name" value="NEUTRAL AND BASIC AMINO ACID TRANSPORT PROTEIN RBAT"/>
    <property type="match status" value="1"/>
</dbReference>
<keyword evidence="5" id="KW-0378">Hydrolase</keyword>
<evidence type="ECO:0000259" key="6">
    <source>
        <dbReference type="SMART" id="SM00642"/>
    </source>
</evidence>
<keyword evidence="8" id="KW-1185">Reference proteome</keyword>
<dbReference type="AlphaFoldDB" id="A0A9P0AJ90"/>
<proteinExistence type="inferred from homology"/>
<evidence type="ECO:0000256" key="1">
    <source>
        <dbReference type="ARBA" id="ARBA00001657"/>
    </source>
</evidence>
<dbReference type="InterPro" id="IPR045857">
    <property type="entry name" value="O16G_dom_2"/>
</dbReference>
<evidence type="ECO:0000313" key="7">
    <source>
        <dbReference type="EMBL" id="CAH0392956.1"/>
    </source>
</evidence>
<dbReference type="Proteomes" id="UP001152759">
    <property type="component" value="Chromosome 7"/>
</dbReference>
<dbReference type="InterPro" id="IPR017853">
    <property type="entry name" value="GH"/>
</dbReference>
<dbReference type="Pfam" id="PF00128">
    <property type="entry name" value="Alpha-amylase"/>
    <property type="match status" value="1"/>
</dbReference>
<dbReference type="EMBL" id="OU963868">
    <property type="protein sequence ID" value="CAH0392956.1"/>
    <property type="molecule type" value="Genomic_DNA"/>
</dbReference>
<dbReference type="GO" id="GO:0005975">
    <property type="term" value="P:carbohydrate metabolic process"/>
    <property type="evidence" value="ECO:0007669"/>
    <property type="project" value="InterPro"/>
</dbReference>
<reference evidence="7" key="1">
    <citation type="submission" date="2021-12" db="EMBL/GenBank/DDBJ databases">
        <authorList>
            <person name="King R."/>
        </authorList>
    </citation>
    <scope>NUCLEOTIDE SEQUENCE</scope>
</reference>
<dbReference type="GO" id="GO:0004558">
    <property type="term" value="F:alpha-1,4-glucosidase activity"/>
    <property type="evidence" value="ECO:0007669"/>
    <property type="project" value="UniProtKB-EC"/>
</dbReference>
<protein>
    <recommendedName>
        <fullName evidence="3">alpha-glucosidase</fullName>
        <ecNumber evidence="3">3.2.1.20</ecNumber>
    </recommendedName>
</protein>
<dbReference type="InterPro" id="IPR013780">
    <property type="entry name" value="Glyco_hydro_b"/>
</dbReference>
<keyword evidence="5" id="KW-0326">Glycosidase</keyword>
<dbReference type="CDD" id="cd11328">
    <property type="entry name" value="AmyAc_maltase"/>
    <property type="match status" value="1"/>
</dbReference>
<comment type="catalytic activity">
    <reaction evidence="1">
        <text>Hydrolysis of terminal, non-reducing (1-&gt;4)-linked alpha-D-glucose residues with release of alpha-D-glucose.</text>
        <dbReference type="EC" id="3.2.1.20"/>
    </reaction>
</comment>
<evidence type="ECO:0000256" key="4">
    <source>
        <dbReference type="ARBA" id="ARBA00023180"/>
    </source>
</evidence>
<accession>A0A9P0AJ90</accession>